<accession>A0A5A7U6V5</accession>
<organism evidence="1 2">
    <name type="scientific">Cucumis melo var. makuwa</name>
    <name type="common">Oriental melon</name>
    <dbReference type="NCBI Taxonomy" id="1194695"/>
    <lineage>
        <taxon>Eukaryota</taxon>
        <taxon>Viridiplantae</taxon>
        <taxon>Streptophyta</taxon>
        <taxon>Embryophyta</taxon>
        <taxon>Tracheophyta</taxon>
        <taxon>Spermatophyta</taxon>
        <taxon>Magnoliopsida</taxon>
        <taxon>eudicotyledons</taxon>
        <taxon>Gunneridae</taxon>
        <taxon>Pentapetalae</taxon>
        <taxon>rosids</taxon>
        <taxon>fabids</taxon>
        <taxon>Cucurbitales</taxon>
        <taxon>Cucurbitaceae</taxon>
        <taxon>Benincaseae</taxon>
        <taxon>Cucumis</taxon>
    </lineage>
</organism>
<dbReference type="AlphaFoldDB" id="A0A5A7U6V5"/>
<dbReference type="EMBL" id="SSTE01011930">
    <property type="protein sequence ID" value="KAA0050097.1"/>
    <property type="molecule type" value="Genomic_DNA"/>
</dbReference>
<sequence length="163" mass="18182">MAILANPRTPFEARLEVHERSFERGCDNITIPLKYAMMIYCIIKKMVVNLGAIIRNSIFSLMKEPIVVVSFPYIIEALCLKAISELLAFLQAPIPGDGEEENCGEEKEVFPPPPLLKRKNAYVGASSSQRKEKKRKLDASINPKPLAILLPNSSITSSKIQIL</sequence>
<gene>
    <name evidence="1" type="ORF">E6C27_scaffold675G00930</name>
</gene>
<proteinExistence type="predicted"/>
<reference evidence="1 2" key="1">
    <citation type="submission" date="2019-08" db="EMBL/GenBank/DDBJ databases">
        <title>Draft genome sequences of two oriental melons (Cucumis melo L. var makuwa).</title>
        <authorList>
            <person name="Kwon S.-Y."/>
        </authorList>
    </citation>
    <scope>NUCLEOTIDE SEQUENCE [LARGE SCALE GENOMIC DNA]</scope>
    <source>
        <strain evidence="2">cv. SW 3</strain>
        <tissue evidence="1">Leaf</tissue>
    </source>
</reference>
<evidence type="ECO:0000313" key="2">
    <source>
        <dbReference type="Proteomes" id="UP000321393"/>
    </source>
</evidence>
<evidence type="ECO:0000313" key="1">
    <source>
        <dbReference type="EMBL" id="KAA0050097.1"/>
    </source>
</evidence>
<dbReference type="Proteomes" id="UP000321393">
    <property type="component" value="Unassembled WGS sequence"/>
</dbReference>
<name>A0A5A7U6V5_CUCMM</name>
<comment type="caution">
    <text evidence="1">The sequence shown here is derived from an EMBL/GenBank/DDBJ whole genome shotgun (WGS) entry which is preliminary data.</text>
</comment>
<protein>
    <submittedName>
        <fullName evidence="1">Uncharacterized protein</fullName>
    </submittedName>
</protein>